<name>A0A5B7KGM6_PORTR</name>
<dbReference type="EMBL" id="VSRR010148275">
    <property type="protein sequence ID" value="MPD05897.1"/>
    <property type="molecule type" value="Genomic_DNA"/>
</dbReference>
<dbReference type="AlphaFoldDB" id="A0A5B7KGM6"/>
<accession>A0A5B7KGM6</accession>
<organism evidence="1 2">
    <name type="scientific">Portunus trituberculatus</name>
    <name type="common">Swimming crab</name>
    <name type="synonym">Neptunus trituberculatus</name>
    <dbReference type="NCBI Taxonomy" id="210409"/>
    <lineage>
        <taxon>Eukaryota</taxon>
        <taxon>Metazoa</taxon>
        <taxon>Ecdysozoa</taxon>
        <taxon>Arthropoda</taxon>
        <taxon>Crustacea</taxon>
        <taxon>Multicrustacea</taxon>
        <taxon>Malacostraca</taxon>
        <taxon>Eumalacostraca</taxon>
        <taxon>Eucarida</taxon>
        <taxon>Decapoda</taxon>
        <taxon>Pleocyemata</taxon>
        <taxon>Brachyura</taxon>
        <taxon>Eubrachyura</taxon>
        <taxon>Portunoidea</taxon>
        <taxon>Portunidae</taxon>
        <taxon>Portuninae</taxon>
        <taxon>Portunus</taxon>
    </lineage>
</organism>
<protein>
    <submittedName>
        <fullName evidence="1">Uncharacterized protein</fullName>
    </submittedName>
</protein>
<evidence type="ECO:0000313" key="1">
    <source>
        <dbReference type="EMBL" id="MPD05897.1"/>
    </source>
</evidence>
<gene>
    <name evidence="1" type="ORF">E2C01_101669</name>
</gene>
<comment type="caution">
    <text evidence="1">The sequence shown here is derived from an EMBL/GenBank/DDBJ whole genome shotgun (WGS) entry which is preliminary data.</text>
</comment>
<evidence type="ECO:0000313" key="2">
    <source>
        <dbReference type="Proteomes" id="UP000324222"/>
    </source>
</evidence>
<dbReference type="Proteomes" id="UP000324222">
    <property type="component" value="Unassembled WGS sequence"/>
</dbReference>
<reference evidence="1 2" key="1">
    <citation type="submission" date="2019-05" db="EMBL/GenBank/DDBJ databases">
        <title>Another draft genome of Portunus trituberculatus and its Hox gene families provides insights of decapod evolution.</title>
        <authorList>
            <person name="Jeong J.-H."/>
            <person name="Song I."/>
            <person name="Kim S."/>
            <person name="Choi T."/>
            <person name="Kim D."/>
            <person name="Ryu S."/>
            <person name="Kim W."/>
        </authorList>
    </citation>
    <scope>NUCLEOTIDE SEQUENCE [LARGE SCALE GENOMIC DNA]</scope>
    <source>
        <tissue evidence="1">Muscle</tissue>
    </source>
</reference>
<sequence>MVGGESEGEGDVWLRAALVKEAGAWGFDTLQLRSSSLECICACITCDISLQNSAGISARSIQALYDGNRTGVPAWMSIQALVVFPFTVRSTRNDPSAGFIIEASVVNLGASGSGFRSLIDRPVSRKFRGPIMFPSVPV</sequence>
<keyword evidence="2" id="KW-1185">Reference proteome</keyword>
<proteinExistence type="predicted"/>